<comment type="caution">
    <text evidence="6">The sequence shown here is derived from an EMBL/GenBank/DDBJ whole genome shotgun (WGS) entry which is preliminary data.</text>
</comment>
<dbReference type="AlphaFoldDB" id="A0AAJ0GJB2"/>
<dbReference type="Pfam" id="PF01544">
    <property type="entry name" value="CorA"/>
    <property type="match status" value="1"/>
</dbReference>
<gene>
    <name evidence="6" type="ORF">LTR09_000265</name>
</gene>
<proteinExistence type="predicted"/>
<dbReference type="InterPro" id="IPR002523">
    <property type="entry name" value="MgTranspt_CorA/ZnTranspt_ZntB"/>
</dbReference>
<feature type="transmembrane region" description="Helical" evidence="5">
    <location>
        <begin position="553"/>
        <end position="574"/>
    </location>
</feature>
<comment type="subcellular location">
    <subcellularLocation>
        <location evidence="1">Membrane</location>
        <topology evidence="1">Multi-pass membrane protein</topology>
    </subcellularLocation>
</comment>
<keyword evidence="3 5" id="KW-1133">Transmembrane helix</keyword>
<name>A0AAJ0GJB2_9PEZI</name>
<evidence type="ECO:0000256" key="2">
    <source>
        <dbReference type="ARBA" id="ARBA00022692"/>
    </source>
</evidence>
<organism evidence="6 7">
    <name type="scientific">Extremus antarcticus</name>
    <dbReference type="NCBI Taxonomy" id="702011"/>
    <lineage>
        <taxon>Eukaryota</taxon>
        <taxon>Fungi</taxon>
        <taxon>Dikarya</taxon>
        <taxon>Ascomycota</taxon>
        <taxon>Pezizomycotina</taxon>
        <taxon>Dothideomycetes</taxon>
        <taxon>Dothideomycetidae</taxon>
        <taxon>Mycosphaerellales</taxon>
        <taxon>Extremaceae</taxon>
        <taxon>Extremus</taxon>
    </lineage>
</organism>
<dbReference type="InterPro" id="IPR045863">
    <property type="entry name" value="CorA_TM1_TM2"/>
</dbReference>
<protein>
    <submittedName>
        <fullName evidence="6">Uncharacterized protein</fullName>
    </submittedName>
</protein>
<feature type="transmembrane region" description="Helical" evidence="5">
    <location>
        <begin position="518"/>
        <end position="541"/>
    </location>
</feature>
<evidence type="ECO:0000256" key="3">
    <source>
        <dbReference type="ARBA" id="ARBA00022989"/>
    </source>
</evidence>
<evidence type="ECO:0000256" key="4">
    <source>
        <dbReference type="ARBA" id="ARBA00023136"/>
    </source>
</evidence>
<dbReference type="Proteomes" id="UP001271007">
    <property type="component" value="Unassembled WGS sequence"/>
</dbReference>
<keyword evidence="7" id="KW-1185">Reference proteome</keyword>
<accession>A0AAJ0GJB2</accession>
<sequence>MHDLRSLANTFGSPVNPVSSPKYDTTIDSSRLFSTSTPPPKLKGVFTKLRLQIVPTSTNIAMREQSRLYAERVLRQSSRTSSDPLYCGEHLRDVAEYLNRPPSYRPRSKQYELTSARPFAHLLRFDNNITKAESYSSATTFEDECEGRQQQAWHSAGLLFLTGHGTPEWLNAVGGEFDISPLHLLEHLSFRPTIRSSTFAYPTLPSASTSTLTITIPTLGNVECPRSRFSSSGMQDIRGRCDSALYQDCRELDTATSSAAGSPVVRRFYLHNSNTFTLEQDITISLVEKGNRWTLVLMCDSAGDGSAPEISLRNLTEYAKAQFHLVPIIQMNRTRHAHDDGRSAASGNWSTQHSLALLPSHYGQMLNGQLATQDPFYALSELFDFFVSAELQFVNMMHFHVNEEVDLAGQDGVNANAPSLTDFQYMSAILDSHVRRVKRLLATIRNRGTLDWPQPEEPDLLEDSNDAATRLMADMEYLIERLGQIVSRTERGKDVVLGNANLLIAQRSFLHNIELGRLTTIGTLVAILYVPLSFVTTVFGINVVEFGQGTLSIWVWAVASAVVLSLSLLTFVGWRQEWLLGRIRH</sequence>
<keyword evidence="2 5" id="KW-0812">Transmembrane</keyword>
<dbReference type="GO" id="GO:0016020">
    <property type="term" value="C:membrane"/>
    <property type="evidence" value="ECO:0007669"/>
    <property type="project" value="UniProtKB-SubCell"/>
</dbReference>
<keyword evidence="4 5" id="KW-0472">Membrane</keyword>
<evidence type="ECO:0000256" key="5">
    <source>
        <dbReference type="SAM" id="Phobius"/>
    </source>
</evidence>
<evidence type="ECO:0000256" key="1">
    <source>
        <dbReference type="ARBA" id="ARBA00004141"/>
    </source>
</evidence>
<dbReference type="Gene3D" id="1.20.58.340">
    <property type="entry name" value="Magnesium transport protein CorA, transmembrane region"/>
    <property type="match status" value="1"/>
</dbReference>
<dbReference type="GO" id="GO:0046873">
    <property type="term" value="F:metal ion transmembrane transporter activity"/>
    <property type="evidence" value="ECO:0007669"/>
    <property type="project" value="InterPro"/>
</dbReference>
<evidence type="ECO:0000313" key="7">
    <source>
        <dbReference type="Proteomes" id="UP001271007"/>
    </source>
</evidence>
<evidence type="ECO:0000313" key="6">
    <source>
        <dbReference type="EMBL" id="KAK3058700.1"/>
    </source>
</evidence>
<reference evidence="6" key="1">
    <citation type="submission" date="2023-04" db="EMBL/GenBank/DDBJ databases">
        <title>Black Yeasts Isolated from many extreme environments.</title>
        <authorList>
            <person name="Coleine C."/>
            <person name="Stajich J.E."/>
            <person name="Selbmann L."/>
        </authorList>
    </citation>
    <scope>NUCLEOTIDE SEQUENCE</scope>
    <source>
        <strain evidence="6">CCFEE 5312</strain>
    </source>
</reference>
<dbReference type="SUPFAM" id="SSF144083">
    <property type="entry name" value="Magnesium transport protein CorA, transmembrane region"/>
    <property type="match status" value="1"/>
</dbReference>
<dbReference type="EMBL" id="JAWDJX010000001">
    <property type="protein sequence ID" value="KAK3058700.1"/>
    <property type="molecule type" value="Genomic_DNA"/>
</dbReference>